<proteinExistence type="predicted"/>
<evidence type="ECO:0000313" key="2">
    <source>
        <dbReference type="EMBL" id="CDK24677.1"/>
    </source>
</evidence>
<protein>
    <submittedName>
        <fullName evidence="2">Uncharacterized protein</fullName>
    </submittedName>
</protein>
<accession>W6MJN1</accession>
<organism evidence="2 3">
    <name type="scientific">Kuraishia capsulata CBS 1993</name>
    <dbReference type="NCBI Taxonomy" id="1382522"/>
    <lineage>
        <taxon>Eukaryota</taxon>
        <taxon>Fungi</taxon>
        <taxon>Dikarya</taxon>
        <taxon>Ascomycota</taxon>
        <taxon>Saccharomycotina</taxon>
        <taxon>Pichiomycetes</taxon>
        <taxon>Pichiales</taxon>
        <taxon>Pichiaceae</taxon>
        <taxon>Kuraishia</taxon>
    </lineage>
</organism>
<dbReference type="Proteomes" id="UP000019384">
    <property type="component" value="Unassembled WGS sequence"/>
</dbReference>
<dbReference type="RefSeq" id="XP_022456694.1">
    <property type="nucleotide sequence ID" value="XM_022605202.1"/>
</dbReference>
<feature type="compositionally biased region" description="Polar residues" evidence="1">
    <location>
        <begin position="9"/>
        <end position="30"/>
    </location>
</feature>
<name>W6MJN1_9ASCO</name>
<reference evidence="2" key="1">
    <citation type="submission" date="2013-12" db="EMBL/GenBank/DDBJ databases">
        <authorList>
            <person name="Genoscope - CEA"/>
        </authorList>
    </citation>
    <scope>NUCLEOTIDE SEQUENCE</scope>
    <source>
        <strain evidence="2">CBS 1993</strain>
    </source>
</reference>
<evidence type="ECO:0000256" key="1">
    <source>
        <dbReference type="SAM" id="MobiDB-lite"/>
    </source>
</evidence>
<dbReference type="OrthoDB" id="10605146at2759"/>
<dbReference type="AlphaFoldDB" id="W6MJN1"/>
<sequence>MSFLDRWLSRTQQGHHTGSNMVNTGATYSTRRLSTKSTGAGVEYVVEDVKTSPNLLNTPVAYYKQVAKGTVKPAANGKVDVTDILKQVENDVGPGKISNDLDDLKRLDQNDFNRKGSVVSEASDY</sequence>
<dbReference type="GeneID" id="34518082"/>
<dbReference type="HOGENOM" id="CLU_1992960_0_0_1"/>
<dbReference type="EMBL" id="HG793125">
    <property type="protein sequence ID" value="CDK24677.1"/>
    <property type="molecule type" value="Genomic_DNA"/>
</dbReference>
<gene>
    <name evidence="2" type="ORF">KUCA_T00000643001</name>
</gene>
<evidence type="ECO:0000313" key="3">
    <source>
        <dbReference type="Proteomes" id="UP000019384"/>
    </source>
</evidence>
<reference evidence="2" key="2">
    <citation type="submission" date="2014-02" db="EMBL/GenBank/DDBJ databases">
        <title>Complete DNA sequence of /Kuraishia capsulata/ illustrates novel genomic features among budding yeasts (/Saccharomycotina/).</title>
        <authorList>
            <person name="Morales L."/>
            <person name="Noel B."/>
            <person name="Porcel B."/>
            <person name="Marcet-Houben M."/>
            <person name="Hullo M-F."/>
            <person name="Sacerdot C."/>
            <person name="Tekaia F."/>
            <person name="Leh-Louis V."/>
            <person name="Despons L."/>
            <person name="Khanna V."/>
            <person name="Aury J-M."/>
            <person name="Barbe V."/>
            <person name="Couloux A."/>
            <person name="Labadie K."/>
            <person name="Pelletier E."/>
            <person name="Souciet J-L."/>
            <person name="Boekhout T."/>
            <person name="Gabaldon T."/>
            <person name="Wincker P."/>
            <person name="Dujon B."/>
        </authorList>
    </citation>
    <scope>NUCLEOTIDE SEQUENCE</scope>
    <source>
        <strain evidence="2">CBS 1993</strain>
    </source>
</reference>
<keyword evidence="3" id="KW-1185">Reference proteome</keyword>
<feature type="region of interest" description="Disordered" evidence="1">
    <location>
        <begin position="1"/>
        <end position="30"/>
    </location>
</feature>